<evidence type="ECO:0000256" key="1">
    <source>
        <dbReference type="SAM" id="Phobius"/>
    </source>
</evidence>
<accession>A0ABN6RQC4</accession>
<feature type="transmembrane region" description="Helical" evidence="1">
    <location>
        <begin position="219"/>
        <end position="236"/>
    </location>
</feature>
<proteinExistence type="predicted"/>
<evidence type="ECO:0008006" key="4">
    <source>
        <dbReference type="Google" id="ProtNLM"/>
    </source>
</evidence>
<organism evidence="2 3">
    <name type="scientific">Pseudodesulfovibrio portus</name>
    <dbReference type="NCBI Taxonomy" id="231439"/>
    <lineage>
        <taxon>Bacteria</taxon>
        <taxon>Pseudomonadati</taxon>
        <taxon>Thermodesulfobacteriota</taxon>
        <taxon>Desulfovibrionia</taxon>
        <taxon>Desulfovibrionales</taxon>
        <taxon>Desulfovibrionaceae</taxon>
    </lineage>
</organism>
<feature type="transmembrane region" description="Helical" evidence="1">
    <location>
        <begin position="56"/>
        <end position="74"/>
    </location>
</feature>
<dbReference type="RefSeq" id="WP_264983112.1">
    <property type="nucleotide sequence ID" value="NZ_AP026708.1"/>
</dbReference>
<name>A0ABN6RQC4_9BACT</name>
<keyword evidence="3" id="KW-1185">Reference proteome</keyword>
<reference evidence="2" key="1">
    <citation type="submission" date="2022-08" db="EMBL/GenBank/DDBJ databases">
        <title>Genome Sequence of the sulphate-reducing bacterium, Pseudodesulfovibrio portus JCM14722.</title>
        <authorList>
            <person name="Kondo R."/>
            <person name="Kataoka T."/>
        </authorList>
    </citation>
    <scope>NUCLEOTIDE SEQUENCE</scope>
    <source>
        <strain evidence="2">JCM 14722</strain>
    </source>
</reference>
<feature type="transmembrane region" description="Helical" evidence="1">
    <location>
        <begin position="242"/>
        <end position="265"/>
    </location>
</feature>
<keyword evidence="1" id="KW-0472">Membrane</keyword>
<dbReference type="EMBL" id="AP026708">
    <property type="protein sequence ID" value="BDQ33054.1"/>
    <property type="molecule type" value="Genomic_DNA"/>
</dbReference>
<dbReference type="Proteomes" id="UP001061361">
    <property type="component" value="Chromosome"/>
</dbReference>
<keyword evidence="1" id="KW-0812">Transmembrane</keyword>
<evidence type="ECO:0000313" key="2">
    <source>
        <dbReference type="EMBL" id="BDQ33054.1"/>
    </source>
</evidence>
<protein>
    <recommendedName>
        <fullName evidence="4">DUF304 domain-containing protein</fullName>
    </recommendedName>
</protein>
<gene>
    <name evidence="2" type="ORF">JCM14722_05960</name>
</gene>
<keyword evidence="1" id="KW-1133">Transmembrane helix</keyword>
<evidence type="ECO:0000313" key="3">
    <source>
        <dbReference type="Proteomes" id="UP001061361"/>
    </source>
</evidence>
<feature type="transmembrane region" description="Helical" evidence="1">
    <location>
        <begin position="21"/>
        <end position="44"/>
    </location>
</feature>
<sequence>MTLVADRVEEIVIENRNRATSIVLCLFGLVLVGSFLSLLIYGFATKFTVFFSFESFVMLVLGLAFLSLLLWALYSLTRNSKYLETQPEGIVFGGRVRCFCTWDNIKDIQLVPYELYSRGGRVGMFYAVTIDFHSSDELYFDSAIDRMLARKAISDDQLKLYLRNVTSLSPEQVCSRLRERWKQASPASRAIASIPVVEDSKAELPDEIRVTRNDGKMKILLLCLLVLFAVVVKMALTHPDGVNWGMLLICLFGMGTAFWTLAIILPGKPLLETSPVGVALCGETGRCFVPWNNIKGITSVADRWQRYTTFPSRFPDRRIKFEFYDKQTVHYDNLIYRMVGKLLGSSFTINPIGGEANVSTGLIEALEARLERARSILNSEHPKESL</sequence>